<feature type="domain" description="Haemolysin-type calcium binding-related" evidence="1">
    <location>
        <begin position="3198"/>
        <end position="3237"/>
    </location>
</feature>
<protein>
    <submittedName>
        <fullName evidence="2">Haemolysin-type calcium binding protein related domain-containing protein</fullName>
    </submittedName>
</protein>
<organism evidence="2 3">
    <name type="scientific">Bradyrhizobium lablabi</name>
    <dbReference type="NCBI Taxonomy" id="722472"/>
    <lineage>
        <taxon>Bacteria</taxon>
        <taxon>Pseudomonadati</taxon>
        <taxon>Pseudomonadota</taxon>
        <taxon>Alphaproteobacteria</taxon>
        <taxon>Hyphomicrobiales</taxon>
        <taxon>Nitrobacteraceae</taxon>
        <taxon>Bradyrhizobium</taxon>
    </lineage>
</organism>
<evidence type="ECO:0000313" key="2">
    <source>
        <dbReference type="EMBL" id="SHJ94613.1"/>
    </source>
</evidence>
<dbReference type="Proteomes" id="UP000189935">
    <property type="component" value="Chromosome I"/>
</dbReference>
<proteinExistence type="predicted"/>
<sequence length="4342" mass="450525">MADPFVLSLDQINQLVIQIAQVLGLVSADNTNLTQQEIDALKVAILAKDPTGVPDTQGAFIGAYKTVGGWITDNSDPSNPQAIDGVDKSAWTFLRAGANINAGAATAEALTAREYTRIEYELRFGTDPGDSTINKMSNGIAFNVMKDILNNNGKIPDIDTIAQADARVVVDGYFKQEQGGWVGNALFDYFGTNTPFATLDPSASPYGTYDVFASMYAMQQALPKPSSAAFWSFLLSDNNPWSQYNRTYVMNHNSVGGAQTVANLQALSSQMDGWMSSNYYQNWNGMFNTYFNPSDTDNALTTSITIYMGKLDAPGTINGNNSTIDLTSTTLSSRIIVRAGNADDTVKMSDLPAIQGIVDGGKGINTLDLSTMQVGVNVQSRPIIGGNEALSFRTKTLFGSMYAYNFEHLILPNADVTVKLDNADVPHLQQIDTGNGKDAIDSSVINLVINFGNGTNFLKHAGRGSVINAGQGLDAFVISNDILIKGAKPTDEIVNAAGTVEHGGVGQIGSESPWVVGPDGTSYAVDNHGELAIKDTLGNITYVANYQGGPNVPFTQQTAGIFIGLASADAEKLLDLKRPYEENIPTTFRLGNELYFVRTGKCFFPGGYDPLVFDLTGGGINLTGVSAAAPLFDANHTGFGVHTGWFEQNDGILVIDKNGNGQIDDISEVVGGQGGGFAALAQYDTNGDGVIDASDPIYAQLRIWRDSNGDGKVDPGELMTLAQAGIASINVASTAPTGTSIAGNAVLASGSFTRADGTTGAVDDVTFSTDPFNSVYKGDKSVSAAAAALPNLKGYGTLTDLRVAMTIDPALATAGQAGAAPTLIDTINVNLSNLNQIDLNALRAAAVPIFEAWAHAVALPDANGNLQVLDPAAGHSDMAILVNTDSGGTSTVSDFAYWFTDPQGGGYFKLASGNAVTDAQGNTIGRPTFAQVMAQPGWTVLTAGEIGFMERYLGTPLPIDSSLGNTGALLAAMQSFVTGAWTAMNLEAVRLAMQGPLASYFPGLVYNSSTDKFSATSDKELSPMYGAIFAAAPADAAGATAWLTQWKPIIDIVLGDFDRGEGRLVTYGYQFASMVRSYESVGLPISIVHAGEALGVPPGEIIDGGSSIAGPSGSPNIFYLHGGDQTVTTSNTSVDNFVMGGAFGHDVINADRGSSGGDDILRLTNVRSTDVTATRDGLDLILTVNGTNEQIRVVGEFIGIKPGLAGGNLNPKMGVQQIVFSDGVVWNKPDISWAVSHPDPTDQIILGTPDMDVLDPGLGGGHYLSGGGGGDIYLFGRGYGHDTIEQKRTWALDNLPAYVKFGPGIALSDLSFARQGNSNDLDITINGTSDRLTIIGQFLAEYTGVVGTIWIDRIEGLAFADGSSFAWDQIIQLLDAQAKTTGQKLIYGFDYNDTLDPGTGIHYLSGGNGNKTYVFDFGDAFDVVQNHQGNPLSDSSRTIQFGASVRPQDVTFARLGNSPDLVVTLSDGSTLWVKGEFARGFAGVGGLAPDVVQNFQFADGTLITFDQIRQQLLAKTAGNNVILGSDYTDVMDSGPGNNYLAGGYGNDTYVFGHGYGHDTIDDLGGTVAFTADVSQSDVEWSKLGSDLIVKLKRSNSSLNILDEFAGADITAFQFAGGTVLSRDDVYALVMQGTGGTDTLDATNLNVLSSLSHPPMQGAPGDVIIGSGGDTIKFDAGDGRDVVADPRYTGANTIDFGAAITPGMVHIYQLGTSMVFTFDGTNDRIAYVDNQVYGFPIGSVVFADGTTWTTADVQARLQAGTSLVANQNGGSYEYDYSLSQGYAIATPQYGQGGTVTIRVSGILSSDVDIQRVRFPDIFTDGGAGILISAKETTSGGLLIDNSSANVLPFDQLVFDDGTVWTRAQVQQMLLDQAALSTGNNTIYAFDGNETITSGPGDDVLEGGKGNNTFVYRRGDGFDKIVVNKAPGSGYVDTLSLPDIASTDVSLLRWPGKGINDLVIEIDGKNGSPQGQITIADEFNYGSTSAFSYRTNPADAAIQRIAFSDGVVWSEADIEAKLLAQEQQQTGMNVTIYGFDGSDTLYAGKGARTLVGGLGNDTYVWTSGDGPTWISPQGNGDQGVFYDQINTLEIKGVRPSDVRVTRNPTPDAHDLILTMAGQSPIVLQGQTDTSPANVIQRVVFDDGTIWDATDLVLMADGGIASSPNGVTARSFDGMAPNTTLSGTASNDVYFWGGGDGNDTIAEIDSPAWVKADALRLRGLNLSDVTFAVAAAQQIDLIIIDNATGERLTVAGEFAGASTDGHTGAPGDKTGIERFIFADGTVLNATQILNRAVYIASPGHDTIHNLGLGAGNLPLVASPGVHLLVGDARWSDTYIWKPGDGDVQILDRGAPSTAIDTLRLVGIASNAISMLRSGTDLLIRMQQSGETITVSQEFSNEQGDGIERIVFDDGTVVDVPKTFGIIHAGQTAIFEKGAGQVVLTPTGDNITLQMAPDISASDGILQSDAAGDLIVKLLDAGDSVTVRGDLIHNIFNQTHSQFSAITFGDGSSWDLNQPLTFTWIGSAGNTTLTGSNYGSNLFDLGPGGDTVTAAATTDVFVFDKGDGQANVTLVGGGTLRMASDISASDAMLQSDAAGDLIVKLRDTGDSITFVRDLGRSISNQTFSQLGAITFGDGSSLDLTQPLTFTWAGSAGNTTLTGSTYGSNVFDLGPGGDTVTANTANDVFVFDKGDGQANVTLAGGGTLRMASDISASDVILQSDAAGDLTAKLLDTGESITFVRDLSSNQTHSQLSAVTFGDGSSWDLTKPVTFTWTGSAGNTTLTGTNYGSNVFDLGPGGDTVVAGTANDVFVFDKGDGQANVTLAGGGTLRLASDISASDVILLSDAAGDLTVKLLDTGDSITFAGDLSLDNSNHTHSQLSAITYGDGSSWNHPLVAGVGDKYLNGGGGPDTYVYSSAGGNDIIDDGGSLSSLVFSDIASTGVTLSRNGTSEDLVLTIGSTGKTVTVRGQFNWVHNGQMQSVTFADGVVWTPAYIKQTLLNQETAAVSGGVYGYANSNDTLVAGVGDKYLNGDGGSDTYVYSSAGGNDIIDDGGSLSSLVFSDIASTGVTLSRNGTSEDLVLTIGSTGKTVTVRGQFNWVHNGQMQSVTFADGVVWTPTYIRQTLLNQETAAASGGVYGYANSNDTLVAGVGDKYLNGDGGSDTYVYSSAGGNDVIDDGGSLSSLVFSDIASTGVTLSRNGTSEDLVLTVGSTGKTVTVRGQFNWVHNGQMQSMTFADGVVWTPAFIKQTLLNQETAAASGSVYGYANSNDTLVAGVGDKYLNGDGGSDTYVYSSAGGNDVIDDGGSLSSLVFSDIASTGVTLSRNGTSEDLVLTVGSTGKTVTVRGQFDFANRGQMRSMTFADGVSWNQAQVLSILNSGTGGSSDYVFNLGAGKVTLDTTVGIVRMGAGTAADDVLLHADASGNLTVALRNSSDSILVNGDLNNNSWGVSSTLHQLKFGDGTVLNIGEPASGQGQPITFTWLGSATNTSLVGSNYGSNVFEVAPGGGDSIQFGNTNSGGNGQNTILFNSGDGHDTVNLNNGVGTVQFGAGITANDVLLQTDAWGDLTVALRNSSDAILVNGDLNNNSWGVSSGLSQLKFSDGTTMNVGKRAAGQGSPLNFTWVASASVTSLAGGNYGSNVFEVAPGGDFIQFGNTRNGGDGQNTILFNSGDGHDIVNLNSGTGTVQFGAGISANDILLQTDAWGDLTVALRNSSDAILVNSDLNNNSWGVSSGLSQLRFSDGTTMNVGQPAAGQGSPLNFTWVASASATSLIGGNYGSNVFEVAPGGDFIQFGNTRNGGDGQNTILFNSGDGHDIVNLNSGTGTVQFGAGITASDVLLQTDAWGDLTVALRGTNDSILVNSDLNTNSWGVSSGLSQLKFSDGTTMNLGQPAAGQGSPLTFTWVASAGVTSLTGGNYGSNVFEVAPGGDSIQFGNTRNGGDGQNTILFNSGDGHDIVNLNSGTGTVQFGAGITASDVLLQTDAWGDLTVALRGTNDSILVNSDLNTNSWGVSSGLSQLKFSDGTTMNLGQPAAGQGSPLTFTWVASAGVTSLTGGNYGSNVFEVAPGGDSIQFGNTRNGGDGQNTILFNSGDGHDIVNLNSGTGTVQFGAGITVSAVLLQTDAWGDLTVALRNSSDSILVNGDLNNNSWGVSSGLNQLKFSDGTTMHIGEPAAGQGAPLTFTWVGSANASITGSSFGSNTFELGSGSESVTGGNKANGGSGNNTYLASSNTGQATIYANAASGTNNELDFTGGITDENLWFIKSGNDLKIDLLGTNTNVTVNGWFAGGSSQLQEITAGGMKLDSQVSQLVQAMATYSANNSGFDPTASSNQVVPNDNGLQTAMSVAWHT</sequence>
<evidence type="ECO:0000313" key="3">
    <source>
        <dbReference type="Proteomes" id="UP000189935"/>
    </source>
</evidence>
<dbReference type="InterPro" id="IPR011049">
    <property type="entry name" value="Serralysin-like_metalloprot_C"/>
</dbReference>
<name>A0A1M6NG97_9BRAD</name>
<dbReference type="PROSITE" id="PS00018">
    <property type="entry name" value="EF_HAND_1"/>
    <property type="match status" value="1"/>
</dbReference>
<dbReference type="SUPFAM" id="SSF51120">
    <property type="entry name" value="beta-Roll"/>
    <property type="match status" value="8"/>
</dbReference>
<feature type="domain" description="Haemolysin-type calcium binding-related" evidence="1">
    <location>
        <begin position="1179"/>
        <end position="1228"/>
    </location>
</feature>
<evidence type="ECO:0000259" key="1">
    <source>
        <dbReference type="Pfam" id="PF06594"/>
    </source>
</evidence>
<dbReference type="InterPro" id="IPR050557">
    <property type="entry name" value="RTX_toxin/Mannuronan_C5-epim"/>
</dbReference>
<feature type="domain" description="Haemolysin-type calcium binding-related" evidence="1">
    <location>
        <begin position="1955"/>
        <end position="2011"/>
    </location>
</feature>
<dbReference type="Pfam" id="PF06594">
    <property type="entry name" value="HCBP_related"/>
    <property type="match status" value="7"/>
</dbReference>
<feature type="domain" description="Haemolysin-type calcium binding-related" evidence="1">
    <location>
        <begin position="2946"/>
        <end position="2986"/>
    </location>
</feature>
<dbReference type="PRINTS" id="PR00313">
    <property type="entry name" value="CABNDNGRPT"/>
</dbReference>
<feature type="domain" description="Haemolysin-type calcium binding-related" evidence="1">
    <location>
        <begin position="3072"/>
        <end position="3112"/>
    </location>
</feature>
<dbReference type="Gene3D" id="2.150.10.10">
    <property type="entry name" value="Serralysin-like metalloprotease, C-terminal"/>
    <property type="match status" value="5"/>
</dbReference>
<reference evidence="2 3" key="1">
    <citation type="submission" date="2016-11" db="EMBL/GenBank/DDBJ databases">
        <authorList>
            <person name="Jaros S."/>
            <person name="Januszkiewicz K."/>
            <person name="Wedrychowicz H."/>
        </authorList>
    </citation>
    <scope>NUCLEOTIDE SEQUENCE [LARGE SCALE GENOMIC DNA]</scope>
    <source>
        <strain evidence="2 3">GAS499</strain>
    </source>
</reference>
<dbReference type="OrthoDB" id="475207at2"/>
<feature type="domain" description="Haemolysin-type calcium binding-related" evidence="1">
    <location>
        <begin position="2233"/>
        <end position="2284"/>
    </location>
</feature>
<dbReference type="InterPro" id="IPR018247">
    <property type="entry name" value="EF_Hand_1_Ca_BS"/>
</dbReference>
<dbReference type="PANTHER" id="PTHR38340">
    <property type="entry name" value="S-LAYER PROTEIN"/>
    <property type="match status" value="1"/>
</dbReference>
<dbReference type="RefSeq" id="WP_079537986.1">
    <property type="nucleotide sequence ID" value="NZ_LT670844.1"/>
</dbReference>
<gene>
    <name evidence="2" type="ORF">SAMN05444159_1984</name>
</gene>
<accession>A0A1M6NG97</accession>
<feature type="domain" description="Haemolysin-type calcium binding-related" evidence="1">
    <location>
        <begin position="2373"/>
        <end position="2411"/>
    </location>
</feature>
<dbReference type="InterPro" id="IPR010566">
    <property type="entry name" value="Haemolys_ca-bd"/>
</dbReference>
<dbReference type="PANTHER" id="PTHR38340:SF1">
    <property type="entry name" value="S-LAYER PROTEIN"/>
    <property type="match status" value="1"/>
</dbReference>
<dbReference type="EMBL" id="LT670844">
    <property type="protein sequence ID" value="SHJ94613.1"/>
    <property type="molecule type" value="Genomic_DNA"/>
</dbReference>